<dbReference type="KEGG" id="toy:FO059_12490"/>
<organism evidence="2 3">
    <name type="scientific">Tomitella fengzijianii</name>
    <dbReference type="NCBI Taxonomy" id="2597660"/>
    <lineage>
        <taxon>Bacteria</taxon>
        <taxon>Bacillati</taxon>
        <taxon>Actinomycetota</taxon>
        <taxon>Actinomycetes</taxon>
        <taxon>Mycobacteriales</taxon>
        <taxon>Tomitella</taxon>
    </lineage>
</organism>
<evidence type="ECO:0000256" key="1">
    <source>
        <dbReference type="SAM" id="MobiDB-lite"/>
    </source>
</evidence>
<dbReference type="OrthoDB" id="4570395at2"/>
<dbReference type="EMBL" id="CP041765">
    <property type="protein sequence ID" value="QDQ97984.1"/>
    <property type="molecule type" value="Genomic_DNA"/>
</dbReference>
<proteinExistence type="predicted"/>
<evidence type="ECO:0000313" key="3">
    <source>
        <dbReference type="Proteomes" id="UP000317344"/>
    </source>
</evidence>
<dbReference type="RefSeq" id="WP_143909212.1">
    <property type="nucleotide sequence ID" value="NZ_CP041765.1"/>
</dbReference>
<evidence type="ECO:0000313" key="2">
    <source>
        <dbReference type="EMBL" id="QDQ97984.1"/>
    </source>
</evidence>
<keyword evidence="3" id="KW-1185">Reference proteome</keyword>
<protein>
    <submittedName>
        <fullName evidence="2">Uncharacterized protein</fullName>
    </submittedName>
</protein>
<feature type="compositionally biased region" description="Basic and acidic residues" evidence="1">
    <location>
        <begin position="85"/>
        <end position="97"/>
    </location>
</feature>
<dbReference type="Proteomes" id="UP000317344">
    <property type="component" value="Chromosome"/>
</dbReference>
<sequence length="112" mass="13689">MEADLHRYYGIDYRDRWRRDTRGRRNLTLRMIWVRVRHLPRESATQIHLNGGQIAWGWTEYLLADLWALTARKRHPHRPTPPARKQRDAAIDRERQRRAARKRARTRRARTT</sequence>
<feature type="region of interest" description="Disordered" evidence="1">
    <location>
        <begin position="73"/>
        <end position="112"/>
    </location>
</feature>
<gene>
    <name evidence="2" type="ORF">FO059_12490</name>
</gene>
<accession>A0A516X4K5</accession>
<dbReference type="AlphaFoldDB" id="A0A516X4K5"/>
<feature type="compositionally biased region" description="Basic residues" evidence="1">
    <location>
        <begin position="98"/>
        <end position="112"/>
    </location>
</feature>
<name>A0A516X4K5_9ACTN</name>
<reference evidence="2 3" key="1">
    <citation type="submission" date="2019-07" db="EMBL/GenBank/DDBJ databases">
        <title>Tomitella cavernea sp. nov., an actinomycete isolated from soil.</title>
        <authorList>
            <person name="Cheng J."/>
        </authorList>
    </citation>
    <scope>NUCLEOTIDE SEQUENCE [LARGE SCALE GENOMIC DNA]</scope>
    <source>
        <strain evidence="2 3">HY188</strain>
    </source>
</reference>
<reference evidence="2 3" key="2">
    <citation type="submission" date="2019-07" db="EMBL/GenBank/DDBJ databases">
        <authorList>
            <person name="Huang Y."/>
        </authorList>
    </citation>
    <scope>NUCLEOTIDE SEQUENCE [LARGE SCALE GENOMIC DNA]</scope>
    <source>
        <strain evidence="2 3">HY188</strain>
    </source>
</reference>